<sequence>MPSPLPARPRGTSPPRAGSSSASGSSHLPSAPLGGPPRHRPFSTLPSLPPKPVGNGLPERPTASALPRGDRADDGDRSPPRRGDGEPRRRGGAGRGGDDDWRGPPGSRPPRRGGWDMDRDIDRRRGGGPPLRDRSPDRFDSRDRFDRPAFDGPARGGRDDYRPPYRGGRSRSRSRSWSPPPRDRDRSRSRSRSPSRSPVVRRGAPNRGGRGGLDGPRYSGGSFRDRSPPPLSRRPRSPSPPYRPRSISRSPPPTHRQFGAPPRERTLPPISPDVGRRRSGGHLPPPSRGRSPSRSPPPHYSRDDRPPPSHSRRHSRELSSRLRSRSRSPPPHKRFHQGSTPPLAASARRPLPPPPQEDFTPAPPSSRGAGPVVHPSRMAHLQQPPSAPPSRPGSELEEGEVDMDAEESRERTVPPPREGAPGEASPYAQPGFFGAGRGRGFAAPSQPHLPESNIPTGPRNRFGGPPAPPPPPAARGGRGGMRGGMGGRAGGYGAPPPPPPPAAGGSPTLHPYDPSPSPVTPHIALASPAPPPPSTPAPPIPTGPKGWRGKPTPSSSTLPLPPMPGNLLSPQPLQSRPLPPQMSEEEIAAQQARAEQTAKEEQARMAQLVKDREMAMLKAQVQRWLPKTPFGIIIKPPMSPLEEMEAEIVRHRQHRLTALLPNHYARALTCRKAAAELGTALVEREVAKERLRMTEGGVAMSRGISSGL</sequence>
<feature type="compositionally biased region" description="Basic and acidic residues" evidence="1">
    <location>
        <begin position="113"/>
        <end position="149"/>
    </location>
</feature>
<dbReference type="AlphaFoldDB" id="A0A1Y2DEP4"/>
<feature type="compositionally biased region" description="Pro residues" evidence="1">
    <location>
        <begin position="350"/>
        <end position="364"/>
    </location>
</feature>
<accession>A0A1Y2DEP4</accession>
<feature type="compositionally biased region" description="Low complexity" evidence="1">
    <location>
        <begin position="194"/>
        <end position="205"/>
    </location>
</feature>
<evidence type="ECO:0000313" key="3">
    <source>
        <dbReference type="Proteomes" id="UP000193467"/>
    </source>
</evidence>
<evidence type="ECO:0000256" key="1">
    <source>
        <dbReference type="SAM" id="MobiDB-lite"/>
    </source>
</evidence>
<feature type="compositionally biased region" description="Pro residues" evidence="1">
    <location>
        <begin position="228"/>
        <end position="243"/>
    </location>
</feature>
<feature type="compositionally biased region" description="Basic residues" evidence="1">
    <location>
        <begin position="322"/>
        <end position="336"/>
    </location>
</feature>
<feature type="compositionally biased region" description="Pro residues" evidence="1">
    <location>
        <begin position="528"/>
        <end position="542"/>
    </location>
</feature>
<organism evidence="2 3">
    <name type="scientific">Leucosporidium creatinivorum</name>
    <dbReference type="NCBI Taxonomy" id="106004"/>
    <lineage>
        <taxon>Eukaryota</taxon>
        <taxon>Fungi</taxon>
        <taxon>Dikarya</taxon>
        <taxon>Basidiomycota</taxon>
        <taxon>Pucciniomycotina</taxon>
        <taxon>Microbotryomycetes</taxon>
        <taxon>Leucosporidiales</taxon>
        <taxon>Leucosporidium</taxon>
    </lineage>
</organism>
<dbReference type="Proteomes" id="UP000193467">
    <property type="component" value="Unassembled WGS sequence"/>
</dbReference>
<dbReference type="EMBL" id="MCGR01000081">
    <property type="protein sequence ID" value="ORY57677.1"/>
    <property type="molecule type" value="Genomic_DNA"/>
</dbReference>
<reference evidence="2 3" key="1">
    <citation type="submission" date="2016-07" db="EMBL/GenBank/DDBJ databases">
        <title>Pervasive Adenine N6-methylation of Active Genes in Fungi.</title>
        <authorList>
            <consortium name="DOE Joint Genome Institute"/>
            <person name="Mondo S.J."/>
            <person name="Dannebaum R.O."/>
            <person name="Kuo R.C."/>
            <person name="Labutti K."/>
            <person name="Haridas S."/>
            <person name="Kuo A."/>
            <person name="Salamov A."/>
            <person name="Ahrendt S.R."/>
            <person name="Lipzen A."/>
            <person name="Sullivan W."/>
            <person name="Andreopoulos W.B."/>
            <person name="Clum A."/>
            <person name="Lindquist E."/>
            <person name="Daum C."/>
            <person name="Ramamoorthy G.K."/>
            <person name="Gryganskyi A."/>
            <person name="Culley D."/>
            <person name="Magnuson J.K."/>
            <person name="James T.Y."/>
            <person name="O'Malley M.A."/>
            <person name="Stajich J.E."/>
            <person name="Spatafora J.W."/>
            <person name="Visel A."/>
            <person name="Grigoriev I.V."/>
        </authorList>
    </citation>
    <scope>NUCLEOTIDE SEQUENCE [LARGE SCALE GENOMIC DNA]</scope>
    <source>
        <strain evidence="2 3">62-1032</strain>
    </source>
</reference>
<feature type="compositionally biased region" description="Basic and acidic residues" evidence="1">
    <location>
        <begin position="68"/>
        <end position="89"/>
    </location>
</feature>
<feature type="region of interest" description="Disordered" evidence="1">
    <location>
        <begin position="1"/>
        <end position="601"/>
    </location>
</feature>
<feature type="compositionally biased region" description="Acidic residues" evidence="1">
    <location>
        <begin position="395"/>
        <end position="405"/>
    </location>
</feature>
<dbReference type="STRING" id="106004.A0A1Y2DEP4"/>
<keyword evidence="3" id="KW-1185">Reference proteome</keyword>
<evidence type="ECO:0000313" key="2">
    <source>
        <dbReference type="EMBL" id="ORY57677.1"/>
    </source>
</evidence>
<comment type="caution">
    <text evidence="2">The sequence shown here is derived from an EMBL/GenBank/DDBJ whole genome shotgun (WGS) entry which is preliminary data.</text>
</comment>
<protein>
    <submittedName>
        <fullName evidence="2">Uncharacterized protein</fullName>
    </submittedName>
</protein>
<name>A0A1Y2DEP4_9BASI</name>
<feature type="compositionally biased region" description="Low complexity" evidence="1">
    <location>
        <begin position="8"/>
        <end position="33"/>
    </location>
</feature>
<dbReference type="InParanoid" id="A0A1Y2DEP4"/>
<feature type="compositionally biased region" description="Gly residues" evidence="1">
    <location>
        <begin position="476"/>
        <end position="493"/>
    </location>
</feature>
<gene>
    <name evidence="2" type="ORF">BCR35DRAFT_309571</name>
</gene>
<feature type="compositionally biased region" description="Low complexity" evidence="1">
    <location>
        <begin position="567"/>
        <end position="576"/>
    </location>
</feature>
<proteinExistence type="predicted"/>